<keyword evidence="4" id="KW-0653">Protein transport</keyword>
<evidence type="ECO:0000256" key="4">
    <source>
        <dbReference type="ARBA" id="ARBA00022927"/>
    </source>
</evidence>
<evidence type="ECO:0000256" key="5">
    <source>
        <dbReference type="ARBA" id="ARBA00022989"/>
    </source>
</evidence>
<accession>A0A2N6MNL8</accession>
<evidence type="ECO:0000256" key="1">
    <source>
        <dbReference type="ARBA" id="ARBA00004167"/>
    </source>
</evidence>
<evidence type="ECO:0000313" key="11">
    <source>
        <dbReference type="Proteomes" id="UP000234966"/>
    </source>
</evidence>
<evidence type="ECO:0000256" key="8">
    <source>
        <dbReference type="SAM" id="MobiDB-lite"/>
    </source>
</evidence>
<comment type="subcellular location">
    <subcellularLocation>
        <location evidence="1">Membrane</location>
        <topology evidence="1">Single-pass membrane protein</topology>
    </subcellularLocation>
</comment>
<keyword evidence="3 9" id="KW-0812">Transmembrane</keyword>
<evidence type="ECO:0000313" key="10">
    <source>
        <dbReference type="EMBL" id="PMB48375.1"/>
    </source>
</evidence>
<keyword evidence="7 9" id="KW-0472">Membrane</keyword>
<comment type="caution">
    <text evidence="10">The sequence shown here is derived from an EMBL/GenBank/DDBJ whole genome shotgun (WGS) entry which is preliminary data.</text>
</comment>
<evidence type="ECO:0000256" key="7">
    <source>
        <dbReference type="ARBA" id="ARBA00023136"/>
    </source>
</evidence>
<dbReference type="Proteomes" id="UP000234966">
    <property type="component" value="Unassembled WGS sequence"/>
</dbReference>
<evidence type="ECO:0008006" key="12">
    <source>
        <dbReference type="Google" id="ProtNLM"/>
    </source>
</evidence>
<dbReference type="InterPro" id="IPR003369">
    <property type="entry name" value="TatA/B/E"/>
</dbReference>
<proteinExistence type="predicted"/>
<keyword evidence="2" id="KW-0813">Transport</keyword>
<feature type="region of interest" description="Disordered" evidence="8">
    <location>
        <begin position="90"/>
        <end position="149"/>
    </location>
</feature>
<dbReference type="EMBL" id="NMQI01000029">
    <property type="protein sequence ID" value="PMB48375.1"/>
    <property type="molecule type" value="Genomic_DNA"/>
</dbReference>
<feature type="transmembrane region" description="Helical" evidence="9">
    <location>
        <begin position="6"/>
        <end position="23"/>
    </location>
</feature>
<keyword evidence="5 9" id="KW-1133">Transmembrane helix</keyword>
<sequence>MNFFGIGGTELVLIVLIMLIVAGPKRMIQWAYVLGVWVGKARIMWQQAVDVLQKEMDEAGVNVQLPKEPPTRQSLARMVNDAVKPYTQDLEATYRQTQQATKLPASPASPAVKPPAPSLGAWEQPKPPTDAPKLDLGTWNAPKQEEASS</sequence>
<organism evidence="10 11">
    <name type="scientific">Fischerella thermalis CCMEE 5330</name>
    <dbReference type="NCBI Taxonomy" id="2019670"/>
    <lineage>
        <taxon>Bacteria</taxon>
        <taxon>Bacillati</taxon>
        <taxon>Cyanobacteriota</taxon>
        <taxon>Cyanophyceae</taxon>
        <taxon>Nostocales</taxon>
        <taxon>Hapalosiphonaceae</taxon>
        <taxon>Fischerella</taxon>
    </lineage>
</organism>
<evidence type="ECO:0000256" key="9">
    <source>
        <dbReference type="SAM" id="Phobius"/>
    </source>
</evidence>
<dbReference type="Pfam" id="PF02416">
    <property type="entry name" value="TatA_B_E"/>
    <property type="match status" value="1"/>
</dbReference>
<gene>
    <name evidence="10" type="ORF">CEN41_01225</name>
</gene>
<reference evidence="10 11" key="1">
    <citation type="submission" date="2017-07" db="EMBL/GenBank/DDBJ databases">
        <title>Genomes of Fischerella (Mastigocladus) sp. strains.</title>
        <authorList>
            <person name="Miller S.R."/>
        </authorList>
    </citation>
    <scope>NUCLEOTIDE SEQUENCE [LARGE SCALE GENOMIC DNA]</scope>
    <source>
        <strain evidence="10 11">CCMEE 5330</strain>
    </source>
</reference>
<evidence type="ECO:0000256" key="2">
    <source>
        <dbReference type="ARBA" id="ARBA00022448"/>
    </source>
</evidence>
<protein>
    <recommendedName>
        <fullName evidence="12">Sec-independent protein translocase protein TatB</fullName>
    </recommendedName>
</protein>
<dbReference type="Gene3D" id="1.20.5.3310">
    <property type="match status" value="1"/>
</dbReference>
<dbReference type="AlphaFoldDB" id="A0A2N6MNL8"/>
<dbReference type="PRINTS" id="PR01506">
    <property type="entry name" value="TATBPROTEIN"/>
</dbReference>
<name>A0A2N6MNL8_9CYAN</name>
<keyword evidence="6" id="KW-0811">Translocation</keyword>
<evidence type="ECO:0000256" key="3">
    <source>
        <dbReference type="ARBA" id="ARBA00022692"/>
    </source>
</evidence>
<evidence type="ECO:0000256" key="6">
    <source>
        <dbReference type="ARBA" id="ARBA00023010"/>
    </source>
</evidence>